<dbReference type="PROSITE" id="PS50994">
    <property type="entry name" value="INTEGRASE"/>
    <property type="match status" value="1"/>
</dbReference>
<keyword evidence="5" id="KW-1185">Reference proteome</keyword>
<comment type="caution">
    <text evidence="4">The sequence shown here is derived from an EMBL/GenBank/DDBJ whole genome shotgun (WGS) entry which is preliminary data.</text>
</comment>
<dbReference type="SUPFAM" id="SSF53098">
    <property type="entry name" value="Ribonuclease H-like"/>
    <property type="match status" value="1"/>
</dbReference>
<dbReference type="OrthoDB" id="1676087at2"/>
<dbReference type="InterPro" id="IPR036397">
    <property type="entry name" value="RNaseH_sf"/>
</dbReference>
<dbReference type="Gene3D" id="3.30.420.10">
    <property type="entry name" value="Ribonuclease H-like superfamily/Ribonuclease H"/>
    <property type="match status" value="1"/>
</dbReference>
<dbReference type="InterPro" id="IPR001584">
    <property type="entry name" value="Integrase_cat-core"/>
</dbReference>
<dbReference type="Pfam" id="PF13333">
    <property type="entry name" value="rve_2"/>
    <property type="match status" value="1"/>
</dbReference>
<dbReference type="GO" id="GO:0006313">
    <property type="term" value="P:DNA transposition"/>
    <property type="evidence" value="ECO:0007669"/>
    <property type="project" value="InterPro"/>
</dbReference>
<sequence length="496" mass="54222">KRGGILDRRMGGAMYPREDRGRILADLEESGMLPGAFARSRPGSPSASTLRRWARQAEEGLLEVPRREVRGRAEGRPRHGRYPGETVAEAVRLVSGGARPADVARRLGVSSGGLVRSWCRRAAGAGRTPWRGAVRMGGPAEDRIAELEAELAEERMRCAALRELMRDPKAGDPASLSNSRKAELGERLRRGCGYRLRDVLTLLRISKSSYEYARRANEARGERSERVARRVRRAWEASGRTYGYRRVWASVRSGADGLPPEGVSQLEARRAMRAAGISGRRPRAGRPWSSYAGETDDRPANAPRERAAARRAAGEDFRLAHDFSAPAPGELAVTDVTEFSIPAGKVYLSPVIDCFDGAPAAWSISRHPDSALCDGSLRAYLDGLPAGSAPTVHTDGGATYRSASWKAIAGERGAARSMSRKACCQDNARAEGFFGTLKEEFFYGRDWSGASLAAFEEELDGYLRWYATGRLKAFREGGRTVYDTIAGRRGRLGYAT</sequence>
<evidence type="ECO:0000256" key="2">
    <source>
        <dbReference type="SAM" id="MobiDB-lite"/>
    </source>
</evidence>
<evidence type="ECO:0000313" key="4">
    <source>
        <dbReference type="EMBL" id="OUN83430.1"/>
    </source>
</evidence>
<reference evidence="5" key="1">
    <citation type="submission" date="2017-04" db="EMBL/GenBank/DDBJ databases">
        <title>Function of individual gut microbiota members based on whole genome sequencing of pure cultures obtained from chicken caecum.</title>
        <authorList>
            <person name="Medvecky M."/>
            <person name="Cejkova D."/>
            <person name="Polansky O."/>
            <person name="Karasova D."/>
            <person name="Kubasova T."/>
            <person name="Cizek A."/>
            <person name="Rychlik I."/>
        </authorList>
    </citation>
    <scope>NUCLEOTIDE SEQUENCE [LARGE SCALE GENOMIC DNA]</scope>
    <source>
        <strain evidence="5">An5</strain>
    </source>
</reference>
<dbReference type="InterPro" id="IPR048020">
    <property type="entry name" value="Transpos_IS3"/>
</dbReference>
<dbReference type="AlphaFoldDB" id="A0A1Y3XMX4"/>
<evidence type="ECO:0000256" key="1">
    <source>
        <dbReference type="ARBA" id="ARBA00002286"/>
    </source>
</evidence>
<dbReference type="PANTHER" id="PTHR46889">
    <property type="entry name" value="TRANSPOSASE INSF FOR INSERTION SEQUENCE IS3B-RELATED"/>
    <property type="match status" value="1"/>
</dbReference>
<dbReference type="InterPro" id="IPR050900">
    <property type="entry name" value="Transposase_IS3/IS150/IS904"/>
</dbReference>
<feature type="region of interest" description="Disordered" evidence="2">
    <location>
        <begin position="274"/>
        <end position="307"/>
    </location>
</feature>
<dbReference type="NCBIfam" id="NF033516">
    <property type="entry name" value="transpos_IS3"/>
    <property type="match status" value="1"/>
</dbReference>
<dbReference type="InterPro" id="IPR012337">
    <property type="entry name" value="RNaseH-like_sf"/>
</dbReference>
<dbReference type="PANTHER" id="PTHR46889:SF4">
    <property type="entry name" value="TRANSPOSASE INSO FOR INSERTION SEQUENCE ELEMENT IS911B-RELATED"/>
    <property type="match status" value="1"/>
</dbReference>
<name>A0A1Y3XMX4_9ACTN</name>
<dbReference type="Pfam" id="PF13276">
    <property type="entry name" value="HTH_21"/>
    <property type="match status" value="1"/>
</dbReference>
<feature type="compositionally biased region" description="Basic and acidic residues" evidence="2">
    <location>
        <begin position="295"/>
        <end position="307"/>
    </location>
</feature>
<dbReference type="Pfam" id="PF00665">
    <property type="entry name" value="rve"/>
    <property type="match status" value="1"/>
</dbReference>
<dbReference type="EMBL" id="NFIE01000041">
    <property type="protein sequence ID" value="OUN83430.1"/>
    <property type="molecule type" value="Genomic_DNA"/>
</dbReference>
<dbReference type="SUPFAM" id="SSF46689">
    <property type="entry name" value="Homeodomain-like"/>
    <property type="match status" value="1"/>
</dbReference>
<dbReference type="InterPro" id="IPR009057">
    <property type="entry name" value="Homeodomain-like_sf"/>
</dbReference>
<dbReference type="GO" id="GO:0004803">
    <property type="term" value="F:transposase activity"/>
    <property type="evidence" value="ECO:0007669"/>
    <property type="project" value="InterPro"/>
</dbReference>
<evidence type="ECO:0000313" key="5">
    <source>
        <dbReference type="Proteomes" id="UP000195781"/>
    </source>
</evidence>
<organism evidence="4 5">
    <name type="scientific">[Collinsella] massiliensis</name>
    <dbReference type="NCBI Taxonomy" id="1232426"/>
    <lineage>
        <taxon>Bacteria</taxon>
        <taxon>Bacillati</taxon>
        <taxon>Actinomycetota</taxon>
        <taxon>Coriobacteriia</taxon>
        <taxon>Coriobacteriales</taxon>
        <taxon>Coriobacteriaceae</taxon>
        <taxon>Enorma</taxon>
    </lineage>
</organism>
<dbReference type="Pfam" id="PF01527">
    <property type="entry name" value="HTH_Tnp_1"/>
    <property type="match status" value="1"/>
</dbReference>
<proteinExistence type="predicted"/>
<dbReference type="InterPro" id="IPR002514">
    <property type="entry name" value="Transposase_8"/>
</dbReference>
<feature type="non-terminal residue" evidence="4">
    <location>
        <position position="1"/>
    </location>
</feature>
<comment type="function">
    <text evidence="1">Involved in the transposition of the insertion sequence.</text>
</comment>
<dbReference type="GO" id="GO:0015074">
    <property type="term" value="P:DNA integration"/>
    <property type="evidence" value="ECO:0007669"/>
    <property type="project" value="InterPro"/>
</dbReference>
<dbReference type="InterPro" id="IPR025948">
    <property type="entry name" value="HTH-like_dom"/>
</dbReference>
<gene>
    <name evidence="4" type="ORF">B5G02_09945</name>
</gene>
<dbReference type="Proteomes" id="UP000195781">
    <property type="component" value="Unassembled WGS sequence"/>
</dbReference>
<dbReference type="GO" id="GO:0003677">
    <property type="term" value="F:DNA binding"/>
    <property type="evidence" value="ECO:0007669"/>
    <property type="project" value="InterPro"/>
</dbReference>
<feature type="domain" description="Integrase catalytic" evidence="3">
    <location>
        <begin position="324"/>
        <end position="489"/>
    </location>
</feature>
<evidence type="ECO:0000259" key="3">
    <source>
        <dbReference type="PROSITE" id="PS50994"/>
    </source>
</evidence>
<accession>A0A1Y3XMX4</accession>
<protein>
    <recommendedName>
        <fullName evidence="3">Integrase catalytic domain-containing protein</fullName>
    </recommendedName>
</protein>